<gene>
    <name evidence="3" type="ORF">BW731_07485</name>
</gene>
<accession>A0A1V4DHM1</accession>
<evidence type="ECO:0000259" key="2">
    <source>
        <dbReference type="Pfam" id="PF07687"/>
    </source>
</evidence>
<reference evidence="3 4" key="1">
    <citation type="submission" date="2017-02" db="EMBL/GenBank/DDBJ databases">
        <title>Vagococcus cremeus sp. nov., isolated from the small intestine of a marten, Martes flavigula.</title>
        <authorList>
            <person name="Tak E.J."/>
            <person name="Bae J.-W."/>
        </authorList>
    </citation>
    <scope>NUCLEOTIDE SEQUENCE [LARGE SCALE GENOMIC DNA]</scope>
    <source>
        <strain evidence="3 4">D7T301</strain>
    </source>
</reference>
<comment type="cofactor">
    <cofactor evidence="1">
        <name>Mn(2+)</name>
        <dbReference type="ChEBI" id="CHEBI:29035"/>
    </cofactor>
    <text evidence="1">The Mn(2+) ion enhances activity.</text>
</comment>
<keyword evidence="1" id="KW-0464">Manganese</keyword>
<proteinExistence type="predicted"/>
<feature type="binding site" evidence="1">
    <location>
        <position position="129"/>
    </location>
    <ligand>
        <name>Mn(2+)</name>
        <dbReference type="ChEBI" id="CHEBI:29035"/>
        <label>2</label>
    </ligand>
</feature>
<evidence type="ECO:0000313" key="3">
    <source>
        <dbReference type="EMBL" id="OPF88024.1"/>
    </source>
</evidence>
<dbReference type="InterPro" id="IPR036264">
    <property type="entry name" value="Bact_exopeptidase_dim_dom"/>
</dbReference>
<feature type="domain" description="Peptidase M20 dimerisation" evidence="2">
    <location>
        <begin position="176"/>
        <end position="267"/>
    </location>
</feature>
<dbReference type="NCBIfam" id="TIGR01891">
    <property type="entry name" value="amidohydrolases"/>
    <property type="match status" value="1"/>
</dbReference>
<dbReference type="Gene3D" id="3.40.630.10">
    <property type="entry name" value="Zn peptidases"/>
    <property type="match status" value="1"/>
</dbReference>
<feature type="binding site" evidence="1">
    <location>
        <position position="93"/>
    </location>
    <ligand>
        <name>Mn(2+)</name>
        <dbReference type="ChEBI" id="CHEBI:29035"/>
        <label>2</label>
    </ligand>
</feature>
<dbReference type="InterPro" id="IPR011650">
    <property type="entry name" value="Peptidase_M20_dimer"/>
</dbReference>
<dbReference type="Pfam" id="PF01546">
    <property type="entry name" value="Peptidase_M20"/>
    <property type="match status" value="1"/>
</dbReference>
<dbReference type="EMBL" id="MVAB01000001">
    <property type="protein sequence ID" value="OPF88024.1"/>
    <property type="molecule type" value="Genomic_DNA"/>
</dbReference>
<name>A0A1V4DHM1_9ENTE</name>
<sequence>MTEEYLIQTRRWLHQHPELSLQEFETTAFIKKELDKMVVAYDTPLETGVVAYIKGSGDKSIAFRADIDALPIHEENDVDYRSQVDNVMHACGHDGHITMLLAFVKQVKQLSEVSPLKSTVYFIFQPAEETYGGANILLNQYQFDMTPSFVFGLHMMPDEKEGVIVSKPGPITASATEYRFFVKGLSAHVANKEQGHSAGEALLTILNQLSQLQQYHLAGLHQNIVHIGSFKSGEAINTVPSNAYLEGTIRTYSQEDLDIVKEQMTKIKQASELLTNCSVELVFAEGYPSTINDVTAYDLMKDASEDTSLTWVEKDEPYLFGEDFSFYQQLAPSSFAFLGCRNEDKGYVTGLHTSTLNFDERVLAKGVELYTSLLKRFEETV</sequence>
<evidence type="ECO:0000256" key="1">
    <source>
        <dbReference type="PIRSR" id="PIRSR005962-1"/>
    </source>
</evidence>
<dbReference type="RefSeq" id="WP_079346997.1">
    <property type="nucleotide sequence ID" value="NZ_MVAB01000001.1"/>
</dbReference>
<keyword evidence="4" id="KW-1185">Reference proteome</keyword>
<evidence type="ECO:0000313" key="4">
    <source>
        <dbReference type="Proteomes" id="UP000189970"/>
    </source>
</evidence>
<protein>
    <submittedName>
        <fullName evidence="3">Hydrolase</fullName>
    </submittedName>
</protein>
<dbReference type="PANTHER" id="PTHR11014">
    <property type="entry name" value="PEPTIDASE M20 FAMILY MEMBER"/>
    <property type="match status" value="1"/>
</dbReference>
<keyword evidence="3" id="KW-0378">Hydrolase</keyword>
<feature type="binding site" evidence="1">
    <location>
        <position position="154"/>
    </location>
    <ligand>
        <name>Mn(2+)</name>
        <dbReference type="ChEBI" id="CHEBI:29035"/>
        <label>2</label>
    </ligand>
</feature>
<dbReference type="Gene3D" id="3.30.70.360">
    <property type="match status" value="1"/>
</dbReference>
<dbReference type="SUPFAM" id="SSF53187">
    <property type="entry name" value="Zn-dependent exopeptidases"/>
    <property type="match status" value="1"/>
</dbReference>
<dbReference type="InterPro" id="IPR002933">
    <property type="entry name" value="Peptidase_M20"/>
</dbReference>
<dbReference type="GO" id="GO:0016787">
    <property type="term" value="F:hydrolase activity"/>
    <property type="evidence" value="ECO:0007669"/>
    <property type="project" value="UniProtKB-KW"/>
</dbReference>
<feature type="binding site" evidence="1">
    <location>
        <position position="352"/>
    </location>
    <ligand>
        <name>Mn(2+)</name>
        <dbReference type="ChEBI" id="CHEBI:29035"/>
        <label>2</label>
    </ligand>
</feature>
<dbReference type="Proteomes" id="UP000189970">
    <property type="component" value="Unassembled WGS sequence"/>
</dbReference>
<comment type="caution">
    <text evidence="3">The sequence shown here is derived from an EMBL/GenBank/DDBJ whole genome shotgun (WGS) entry which is preliminary data.</text>
</comment>
<dbReference type="GO" id="GO:0046872">
    <property type="term" value="F:metal ion binding"/>
    <property type="evidence" value="ECO:0007669"/>
    <property type="project" value="UniProtKB-KW"/>
</dbReference>
<organism evidence="3 4">
    <name type="scientific">Vagococcus martis</name>
    <dbReference type="NCBI Taxonomy" id="1768210"/>
    <lineage>
        <taxon>Bacteria</taxon>
        <taxon>Bacillati</taxon>
        <taxon>Bacillota</taxon>
        <taxon>Bacilli</taxon>
        <taxon>Lactobacillales</taxon>
        <taxon>Enterococcaceae</taxon>
        <taxon>Vagococcus</taxon>
    </lineage>
</organism>
<dbReference type="PANTHER" id="PTHR11014:SF63">
    <property type="entry name" value="METALLOPEPTIDASE, PUTATIVE (AFU_ORTHOLOGUE AFUA_6G09600)-RELATED"/>
    <property type="match status" value="1"/>
</dbReference>
<keyword evidence="1" id="KW-0479">Metal-binding</keyword>
<feature type="binding site" evidence="1">
    <location>
        <position position="91"/>
    </location>
    <ligand>
        <name>Mn(2+)</name>
        <dbReference type="ChEBI" id="CHEBI:29035"/>
        <label>2</label>
    </ligand>
</feature>
<dbReference type="InterPro" id="IPR017439">
    <property type="entry name" value="Amidohydrolase"/>
</dbReference>
<dbReference type="PIRSF" id="PIRSF005962">
    <property type="entry name" value="Pept_M20D_amidohydro"/>
    <property type="match status" value="1"/>
</dbReference>
<dbReference type="Pfam" id="PF07687">
    <property type="entry name" value="M20_dimer"/>
    <property type="match status" value="1"/>
</dbReference>
<dbReference type="AlphaFoldDB" id="A0A1V4DHM1"/>
<dbReference type="SUPFAM" id="SSF55031">
    <property type="entry name" value="Bacterial exopeptidase dimerisation domain"/>
    <property type="match status" value="1"/>
</dbReference>